<comment type="caution">
    <text evidence="5">The sequence shown here is derived from an EMBL/GenBank/DDBJ whole genome shotgun (WGS) entry which is preliminary data.</text>
</comment>
<dbReference type="EMBL" id="JBHTAJ010000007">
    <property type="protein sequence ID" value="MFC7178973.1"/>
    <property type="molecule type" value="Genomic_DNA"/>
</dbReference>
<accession>A0ABW2FVQ1</accession>
<dbReference type="PROSITE" id="PS00122">
    <property type="entry name" value="CARBOXYLESTERASE_B_1"/>
    <property type="match status" value="1"/>
</dbReference>
<organism evidence="5 6">
    <name type="scientific">Kitasatospora paranensis</name>
    <dbReference type="NCBI Taxonomy" id="258053"/>
    <lineage>
        <taxon>Bacteria</taxon>
        <taxon>Bacillati</taxon>
        <taxon>Actinomycetota</taxon>
        <taxon>Actinomycetes</taxon>
        <taxon>Kitasatosporales</taxon>
        <taxon>Streptomycetaceae</taxon>
        <taxon>Kitasatospora</taxon>
    </lineage>
</organism>
<evidence type="ECO:0000313" key="5">
    <source>
        <dbReference type="EMBL" id="MFC7178973.1"/>
    </source>
</evidence>
<dbReference type="InterPro" id="IPR002018">
    <property type="entry name" value="CarbesteraseB"/>
</dbReference>
<dbReference type="EC" id="3.1.1.-" evidence="3"/>
<protein>
    <recommendedName>
        <fullName evidence="3">Carboxylic ester hydrolase</fullName>
        <ecNumber evidence="3">3.1.1.-</ecNumber>
    </recommendedName>
</protein>
<keyword evidence="6" id="KW-1185">Reference proteome</keyword>
<reference evidence="6" key="1">
    <citation type="journal article" date="2019" name="Int. J. Syst. Evol. Microbiol.">
        <title>The Global Catalogue of Microorganisms (GCM) 10K type strain sequencing project: providing services to taxonomists for standard genome sequencing and annotation.</title>
        <authorList>
            <consortium name="The Broad Institute Genomics Platform"/>
            <consortium name="The Broad Institute Genome Sequencing Center for Infectious Disease"/>
            <person name="Wu L."/>
            <person name="Ma J."/>
        </authorList>
    </citation>
    <scope>NUCLEOTIDE SEQUENCE [LARGE SCALE GENOMIC DNA]</scope>
    <source>
        <strain evidence="6">CGMCC 1.12859</strain>
    </source>
</reference>
<name>A0ABW2FVQ1_9ACTN</name>
<dbReference type="Proteomes" id="UP001596435">
    <property type="component" value="Unassembled WGS sequence"/>
</dbReference>
<gene>
    <name evidence="5" type="ORF">ACFQMG_05270</name>
</gene>
<dbReference type="RefSeq" id="WP_380230543.1">
    <property type="nucleotide sequence ID" value="NZ_JBHSVH010000002.1"/>
</dbReference>
<feature type="domain" description="Carboxylesterase type B" evidence="4">
    <location>
        <begin position="3"/>
        <end position="460"/>
    </location>
</feature>
<evidence type="ECO:0000256" key="1">
    <source>
        <dbReference type="ARBA" id="ARBA00005964"/>
    </source>
</evidence>
<comment type="similarity">
    <text evidence="1 3">Belongs to the type-B carboxylesterase/lipase family.</text>
</comment>
<evidence type="ECO:0000313" key="6">
    <source>
        <dbReference type="Proteomes" id="UP001596435"/>
    </source>
</evidence>
<evidence type="ECO:0000256" key="3">
    <source>
        <dbReference type="RuleBase" id="RU361235"/>
    </source>
</evidence>
<dbReference type="InterPro" id="IPR029058">
    <property type="entry name" value="AB_hydrolase_fold"/>
</dbReference>
<dbReference type="InterPro" id="IPR050309">
    <property type="entry name" value="Type-B_Carboxylest/Lipase"/>
</dbReference>
<evidence type="ECO:0000259" key="4">
    <source>
        <dbReference type="Pfam" id="PF00135"/>
    </source>
</evidence>
<dbReference type="SUPFAM" id="SSF53474">
    <property type="entry name" value="alpha/beta-Hydrolases"/>
    <property type="match status" value="1"/>
</dbReference>
<sequence>MQSLVTTRNGALRGAVTEGGILAFKGIPYAAPPFGPHRFRPPRPVEPWHGVRDALSYGPTAPKAPYAAPFDRLIPEVDIPGEDCLNLNVWTPDPGGSLPVMVWLHGGAFANGSGSVPGYDGTRFARDGVVCVTVNYRLGADGFLHLGDGAAANRGLLDQIAALAWVQENIGSFGGDASNVTVFGESAGAMSIGTLLAVPGAAGLFRRAILQSGAAHHTLGPASARLIGGRLADLLGVEPSHRAVAAVPLDVLAAAQQRLRAEISADPAPERWGEAALNLMPFEPVVDGDVLPAPPLERIAAGAGGDVDLLIGTNSDEFRLFLVPTGVAGSVTEAALRGAAARYGLDSDADLAVYRAQRPDATPGELLAEIATDWFYRIPAVRLAEARAACSGSTHLYEFGWQPPTFEGRLGACHAAELPFVFDNLDDPAFAGLIGAEPPQGLADTMHAAWIAFATSGSPGWPGYETRRRTTMRFDAVSEVLVDPRSDQRALWDGRR</sequence>
<dbReference type="InterPro" id="IPR019826">
    <property type="entry name" value="Carboxylesterase_B_AS"/>
</dbReference>
<proteinExistence type="inferred from homology"/>
<dbReference type="Pfam" id="PF00135">
    <property type="entry name" value="COesterase"/>
    <property type="match status" value="1"/>
</dbReference>
<keyword evidence="2 3" id="KW-0378">Hydrolase</keyword>
<dbReference type="Gene3D" id="3.40.50.1820">
    <property type="entry name" value="alpha/beta hydrolase"/>
    <property type="match status" value="1"/>
</dbReference>
<evidence type="ECO:0000256" key="2">
    <source>
        <dbReference type="ARBA" id="ARBA00022801"/>
    </source>
</evidence>
<dbReference type="PANTHER" id="PTHR11559">
    <property type="entry name" value="CARBOXYLESTERASE"/>
    <property type="match status" value="1"/>
</dbReference>